<keyword evidence="8 11" id="KW-1133">Transmembrane helix</keyword>
<evidence type="ECO:0000259" key="13">
    <source>
        <dbReference type="Pfam" id="PF08496"/>
    </source>
</evidence>
<dbReference type="NCBIfam" id="NF008745">
    <property type="entry name" value="PRK11778.1"/>
    <property type="match status" value="1"/>
</dbReference>
<keyword evidence="5 11" id="KW-0812">Transmembrane</keyword>
<keyword evidence="3" id="KW-1003">Cell membrane</keyword>
<comment type="similarity">
    <text evidence="2">Belongs to the peptidase S49 family.</text>
</comment>
<evidence type="ECO:0000256" key="6">
    <source>
        <dbReference type="ARBA" id="ARBA00022801"/>
    </source>
</evidence>
<dbReference type="Gene3D" id="6.20.330.10">
    <property type="match status" value="1"/>
</dbReference>
<dbReference type="AlphaFoldDB" id="A0A948WYS2"/>
<dbReference type="EC" id="3.4.21.-" evidence="14"/>
<feature type="compositionally biased region" description="Basic and acidic residues" evidence="10">
    <location>
        <begin position="75"/>
        <end position="110"/>
    </location>
</feature>
<evidence type="ECO:0000313" key="14">
    <source>
        <dbReference type="EMBL" id="MBU3843314.1"/>
    </source>
</evidence>
<evidence type="ECO:0000313" key="15">
    <source>
        <dbReference type="Proteomes" id="UP000733611"/>
    </source>
</evidence>
<evidence type="ECO:0000256" key="4">
    <source>
        <dbReference type="ARBA" id="ARBA00022670"/>
    </source>
</evidence>
<dbReference type="InterPro" id="IPR047272">
    <property type="entry name" value="S49_SppA_C"/>
</dbReference>
<dbReference type="Pfam" id="PF08496">
    <property type="entry name" value="Peptidase_S49_N"/>
    <property type="match status" value="1"/>
</dbReference>
<feature type="region of interest" description="Disordered" evidence="10">
    <location>
        <begin position="71"/>
        <end position="118"/>
    </location>
</feature>
<feature type="transmembrane region" description="Helical" evidence="11">
    <location>
        <begin position="12"/>
        <end position="34"/>
    </location>
</feature>
<evidence type="ECO:0000256" key="3">
    <source>
        <dbReference type="ARBA" id="ARBA00022475"/>
    </source>
</evidence>
<dbReference type="Pfam" id="PF01343">
    <property type="entry name" value="Peptidase_S49"/>
    <property type="match status" value="1"/>
</dbReference>
<accession>A0A948WYS2</accession>
<feature type="domain" description="Peptidase S49" evidence="12">
    <location>
        <begin position="283"/>
        <end position="424"/>
    </location>
</feature>
<keyword evidence="9 11" id="KW-0472">Membrane</keyword>
<organism evidence="14 15">
    <name type="scientific">Candidatus Anaerobiospirillum pullicola</name>
    <dbReference type="NCBI Taxonomy" id="2838451"/>
    <lineage>
        <taxon>Bacteria</taxon>
        <taxon>Pseudomonadati</taxon>
        <taxon>Pseudomonadota</taxon>
        <taxon>Gammaproteobacteria</taxon>
        <taxon>Aeromonadales</taxon>
        <taxon>Succinivibrionaceae</taxon>
        <taxon>Anaerobiospirillum</taxon>
    </lineage>
</organism>
<dbReference type="EMBL" id="JAHLFE010000009">
    <property type="protein sequence ID" value="MBU3843314.1"/>
    <property type="molecule type" value="Genomic_DNA"/>
</dbReference>
<dbReference type="InterPro" id="IPR013703">
    <property type="entry name" value="Peptidase_S49_N_proteobac"/>
</dbReference>
<feature type="domain" description="Peptidase S49 N-terminal proteobacteria" evidence="13">
    <location>
        <begin position="160"/>
        <end position="279"/>
    </location>
</feature>
<evidence type="ECO:0000256" key="1">
    <source>
        <dbReference type="ARBA" id="ARBA00004236"/>
    </source>
</evidence>
<feature type="compositionally biased region" description="Basic and acidic residues" evidence="10">
    <location>
        <begin position="163"/>
        <end position="181"/>
    </location>
</feature>
<reference evidence="14" key="1">
    <citation type="journal article" date="2021" name="PeerJ">
        <title>Extensive microbial diversity within the chicken gut microbiome revealed by metagenomics and culture.</title>
        <authorList>
            <person name="Gilroy R."/>
            <person name="Ravi A."/>
            <person name="Getino M."/>
            <person name="Pursley I."/>
            <person name="Horton D.L."/>
            <person name="Alikhan N.F."/>
            <person name="Baker D."/>
            <person name="Gharbi K."/>
            <person name="Hall N."/>
            <person name="Watson M."/>
            <person name="Adriaenssens E.M."/>
            <person name="Foster-Nyarko E."/>
            <person name="Jarju S."/>
            <person name="Secka A."/>
            <person name="Antonio M."/>
            <person name="Oren A."/>
            <person name="Chaudhuri R.R."/>
            <person name="La Ragione R."/>
            <person name="Hildebrand F."/>
            <person name="Pallen M.J."/>
        </authorList>
    </citation>
    <scope>NUCLEOTIDE SEQUENCE</scope>
    <source>
        <strain evidence="14">378</strain>
    </source>
</reference>
<dbReference type="InterPro" id="IPR029045">
    <property type="entry name" value="ClpP/crotonase-like_dom_sf"/>
</dbReference>
<keyword evidence="7" id="KW-0720">Serine protease</keyword>
<dbReference type="GO" id="GO:0005886">
    <property type="term" value="C:plasma membrane"/>
    <property type="evidence" value="ECO:0007669"/>
    <property type="project" value="UniProtKB-SubCell"/>
</dbReference>
<evidence type="ECO:0000256" key="8">
    <source>
        <dbReference type="ARBA" id="ARBA00022989"/>
    </source>
</evidence>
<dbReference type="CDD" id="cd07023">
    <property type="entry name" value="S49_Sppa_N_C"/>
    <property type="match status" value="1"/>
</dbReference>
<name>A0A948WYS2_9GAMM</name>
<keyword evidence="4 14" id="KW-0645">Protease</keyword>
<dbReference type="Gene3D" id="3.90.226.10">
    <property type="entry name" value="2-enoyl-CoA Hydratase, Chain A, domain 1"/>
    <property type="match status" value="1"/>
</dbReference>
<proteinExistence type="inferred from homology"/>
<dbReference type="Proteomes" id="UP000733611">
    <property type="component" value="Unassembled WGS sequence"/>
</dbReference>
<dbReference type="PANTHER" id="PTHR42987:SF4">
    <property type="entry name" value="PROTEASE SOHB-RELATED"/>
    <property type="match status" value="1"/>
</dbReference>
<reference evidence="14" key="2">
    <citation type="submission" date="2021-04" db="EMBL/GenBank/DDBJ databases">
        <authorList>
            <person name="Gilroy R."/>
        </authorList>
    </citation>
    <scope>NUCLEOTIDE SEQUENCE</scope>
    <source>
        <strain evidence="14">378</strain>
    </source>
</reference>
<dbReference type="GO" id="GO:0004252">
    <property type="term" value="F:serine-type endopeptidase activity"/>
    <property type="evidence" value="ECO:0007669"/>
    <property type="project" value="InterPro"/>
</dbReference>
<protein>
    <submittedName>
        <fullName evidence="14">Protease SohB</fullName>
        <ecNumber evidence="14">3.4.21.-</ecNumber>
    </submittedName>
</protein>
<evidence type="ECO:0000256" key="5">
    <source>
        <dbReference type="ARBA" id="ARBA00022692"/>
    </source>
</evidence>
<comment type="subcellular location">
    <subcellularLocation>
        <location evidence="1">Cell membrane</location>
    </subcellularLocation>
</comment>
<evidence type="ECO:0000256" key="10">
    <source>
        <dbReference type="SAM" id="MobiDB-lite"/>
    </source>
</evidence>
<dbReference type="SUPFAM" id="SSF52096">
    <property type="entry name" value="ClpP/crotonase"/>
    <property type="match status" value="1"/>
</dbReference>
<keyword evidence="6 14" id="KW-0378">Hydrolase</keyword>
<sequence length="519" mass="56443">MLDFVLDVLSFGLKLVLVLLLVLGPIFLFIVSLVKSKKDESAPKGLGAKANLVFADLKKQERKCQQLMAKQLKKSNPDKKLRRQEKELGLTAKDKEKAKEISAAEAEKAAAPEQSTVATPVTAEATAVAAASPAVENKASAESNGSAENKASAESNGSAENKANAESKANADSKDSAEQDKKKKKKNSKQARRERLLQKMEKRESFVHELQEKRAAGEFCPRNLFVVDFKGSTKGSEFQQLRQKVDAILAVATDEDEVIINLNSPGGLVNTYGLCASQLQRLRDHQIFVTVTVDEVAASGGYLMACVANKIVAAPFAYVGSIGVIAGIPNFRRVLNKFDVDYEQVTAGKFKRTLSVLGENTEEGRAKFKQELEAVHQRFKEQVSRYRPQLNIEKVATGEHWLAADAQKLGLVDEIATSDEYIHERIKVTENSALKVAWKKSEKKKNFLKLLLSQLRFTGAHKGALGSAAGAVGGAALAASAMGSADSNSADESVSEGDMMQEAQRQLNALDQSSFMQLR</sequence>
<dbReference type="GO" id="GO:0006508">
    <property type="term" value="P:proteolysis"/>
    <property type="evidence" value="ECO:0007669"/>
    <property type="project" value="UniProtKB-KW"/>
</dbReference>
<dbReference type="PANTHER" id="PTHR42987">
    <property type="entry name" value="PEPTIDASE S49"/>
    <property type="match status" value="1"/>
</dbReference>
<feature type="compositionally biased region" description="Polar residues" evidence="10">
    <location>
        <begin position="140"/>
        <end position="157"/>
    </location>
</feature>
<gene>
    <name evidence="14" type="primary">sohB</name>
    <name evidence="14" type="ORF">H9847_00345</name>
</gene>
<evidence type="ECO:0000256" key="7">
    <source>
        <dbReference type="ARBA" id="ARBA00022825"/>
    </source>
</evidence>
<feature type="region of interest" description="Disordered" evidence="10">
    <location>
        <begin position="130"/>
        <end position="199"/>
    </location>
</feature>
<evidence type="ECO:0000256" key="11">
    <source>
        <dbReference type="SAM" id="Phobius"/>
    </source>
</evidence>
<comment type="caution">
    <text evidence="14">The sequence shown here is derived from an EMBL/GenBank/DDBJ whole genome shotgun (WGS) entry which is preliminary data.</text>
</comment>
<dbReference type="InterPro" id="IPR002142">
    <property type="entry name" value="Peptidase_S49"/>
</dbReference>
<evidence type="ECO:0000256" key="2">
    <source>
        <dbReference type="ARBA" id="ARBA00008683"/>
    </source>
</evidence>
<evidence type="ECO:0000256" key="9">
    <source>
        <dbReference type="ARBA" id="ARBA00023136"/>
    </source>
</evidence>
<evidence type="ECO:0000259" key="12">
    <source>
        <dbReference type="Pfam" id="PF01343"/>
    </source>
</evidence>